<evidence type="ECO:0000256" key="6">
    <source>
        <dbReference type="ARBA" id="ARBA00022840"/>
    </source>
</evidence>
<proteinExistence type="predicted"/>
<dbReference type="EC" id="2.7.13.3" evidence="2"/>
<dbReference type="Gene3D" id="3.30.565.10">
    <property type="entry name" value="Histidine kinase-like ATPase, C-terminal domain"/>
    <property type="match status" value="2"/>
</dbReference>
<dbReference type="GO" id="GO:0004673">
    <property type="term" value="F:protein histidine kinase activity"/>
    <property type="evidence" value="ECO:0007669"/>
    <property type="project" value="UniProtKB-EC"/>
</dbReference>
<dbReference type="PROSITE" id="PS50109">
    <property type="entry name" value="HIS_KIN"/>
    <property type="match status" value="1"/>
</dbReference>
<keyword evidence="3" id="KW-0808">Transferase</keyword>
<dbReference type="PANTHER" id="PTHR44936:SF10">
    <property type="entry name" value="SENSOR PROTEIN RSTB"/>
    <property type="match status" value="1"/>
</dbReference>
<dbReference type="InterPro" id="IPR020575">
    <property type="entry name" value="Hsp90_N"/>
</dbReference>
<evidence type="ECO:0000256" key="1">
    <source>
        <dbReference type="ARBA" id="ARBA00000085"/>
    </source>
</evidence>
<dbReference type="InterPro" id="IPR005467">
    <property type="entry name" value="His_kinase_dom"/>
</dbReference>
<dbReference type="Pfam" id="PF02518">
    <property type="entry name" value="HATPase_c"/>
    <property type="match status" value="1"/>
</dbReference>
<keyword evidence="6" id="KW-0067">ATP-binding</keyword>
<keyword evidence="4" id="KW-0547">Nucleotide-binding</keyword>
<keyword evidence="5 8" id="KW-0418">Kinase</keyword>
<dbReference type="GO" id="GO:0005524">
    <property type="term" value="F:ATP binding"/>
    <property type="evidence" value="ECO:0007669"/>
    <property type="project" value="UniProtKB-KW"/>
</dbReference>
<dbReference type="EMBL" id="JACVHL010000011">
    <property type="protein sequence ID" value="MCC3805916.1"/>
    <property type="molecule type" value="Genomic_DNA"/>
</dbReference>
<dbReference type="RefSeq" id="WP_042769977.1">
    <property type="nucleotide sequence ID" value="NZ_JAAKZT010000217.1"/>
</dbReference>
<evidence type="ECO:0000259" key="7">
    <source>
        <dbReference type="PROSITE" id="PS50109"/>
    </source>
</evidence>
<evidence type="ECO:0000256" key="5">
    <source>
        <dbReference type="ARBA" id="ARBA00022777"/>
    </source>
</evidence>
<dbReference type="InterPro" id="IPR036890">
    <property type="entry name" value="HATPase_C_sf"/>
</dbReference>
<dbReference type="InterPro" id="IPR003594">
    <property type="entry name" value="HATPase_dom"/>
</dbReference>
<dbReference type="AlphaFoldDB" id="A0A9Q3YI04"/>
<dbReference type="InterPro" id="IPR050980">
    <property type="entry name" value="2C_sensor_his_kinase"/>
</dbReference>
<dbReference type="CDD" id="cd00075">
    <property type="entry name" value="HATPase"/>
    <property type="match status" value="1"/>
</dbReference>
<protein>
    <recommendedName>
        <fullName evidence="2">histidine kinase</fullName>
        <ecNumber evidence="2">2.7.13.3</ecNumber>
    </recommendedName>
</protein>
<dbReference type="PRINTS" id="PR00775">
    <property type="entry name" value="HEATSHOCK90"/>
</dbReference>
<dbReference type="SUPFAM" id="SSF55874">
    <property type="entry name" value="ATPase domain of HSP90 chaperone/DNA topoisomerase II/histidine kinase"/>
    <property type="match status" value="2"/>
</dbReference>
<feature type="domain" description="Histidine kinase" evidence="7">
    <location>
        <begin position="535"/>
        <end position="761"/>
    </location>
</feature>
<comment type="caution">
    <text evidence="8">The sequence shown here is derived from an EMBL/GenBank/DDBJ whole genome shotgun (WGS) entry which is preliminary data.</text>
</comment>
<evidence type="ECO:0000256" key="4">
    <source>
        <dbReference type="ARBA" id="ARBA00022741"/>
    </source>
</evidence>
<evidence type="ECO:0000256" key="2">
    <source>
        <dbReference type="ARBA" id="ARBA00012438"/>
    </source>
</evidence>
<accession>A0A9Q3YI04</accession>
<evidence type="ECO:0000256" key="3">
    <source>
        <dbReference type="ARBA" id="ARBA00022679"/>
    </source>
</evidence>
<dbReference type="Proteomes" id="UP000726777">
    <property type="component" value="Unassembled WGS sequence"/>
</dbReference>
<name>A0A9Q3YI04_VIBPH</name>
<dbReference type="PANTHER" id="PTHR44936">
    <property type="entry name" value="SENSOR PROTEIN CREC"/>
    <property type="match status" value="1"/>
</dbReference>
<comment type="catalytic activity">
    <reaction evidence="1">
        <text>ATP + protein L-histidine = ADP + protein N-phospho-L-histidine.</text>
        <dbReference type="EC" id="2.7.13.3"/>
    </reaction>
</comment>
<evidence type="ECO:0000313" key="9">
    <source>
        <dbReference type="Proteomes" id="UP000726777"/>
    </source>
</evidence>
<dbReference type="SMART" id="SM00387">
    <property type="entry name" value="HATPase_c"/>
    <property type="match status" value="1"/>
</dbReference>
<dbReference type="Pfam" id="PF13589">
    <property type="entry name" value="HATPase_c_3"/>
    <property type="match status" value="1"/>
</dbReference>
<sequence>MTNKSQLRKELLDLISNNDDEKLEYGKILEVAAELSTYDEENARFSVDGNLVKRLGEQLVAKKTTALSELIKNCYDAEASKVEVIFENTDQPGGTITIADNGHGMTREALINGFMKISTSDKEDNPVSPNYERARAGRKGIGRFAAQKIGNYLTIITRTSADEPYLVVDFDWQEYKSKSNLLSIGNKIRTSEDDYGFENGTKLIISGTKEVWSETNQSTAFKYISSVIKNAPTTLGSGLVDPGFSPTFYAKLPISDELLPIVSDDIEFLNEATAYIQASITTEGYVEVKIKGLKDFELDETYILKQIKSDVLKSAKFTFGAHYFTMGIGASKYLFTYLNENGGVKLYRNGFYVAPYGSRFDDWLGLDDSSRRRRILPPHANTNFVGGIDITDINGTLFDETSAREGLIENKYFEELRRTAYDIIANAVSRIASAQGKKVTASQKTGFKKKEPTIEEKLEESREKLKATAEQISNNVKEDAPTSLFEDENTNSFVTPELKVALEEGLAEQEIYIKELIDEKNMYRVLSSSGLAIGEFTHEIQLYLNALTLNGKQLRRVVSENDIALKSARKIESNIEMLVSYTDFFTDTIRNNSQRAKEVLEIREVSKTFFDAMQPTLNRRAYELITNFDGDDFWTIPMHISELSSVFINLFTNACKAIVRANQPKGKIKVTVRTVDDAHILHFEDNGDGIPKENWGKVFGALFTTELSKGAYVKDGHQLRGMGLGLTITQSIVDGFDGDISVIEPSEGYSTCIQVIIPKAKEDEIPDDAY</sequence>
<gene>
    <name evidence="8" type="ORF">IB292_12755</name>
</gene>
<organism evidence="8 9">
    <name type="scientific">Vibrio parahaemolyticus</name>
    <dbReference type="NCBI Taxonomy" id="670"/>
    <lineage>
        <taxon>Bacteria</taxon>
        <taxon>Pseudomonadati</taxon>
        <taxon>Pseudomonadota</taxon>
        <taxon>Gammaproteobacteria</taxon>
        <taxon>Vibrionales</taxon>
        <taxon>Vibrionaceae</taxon>
        <taxon>Vibrio</taxon>
    </lineage>
</organism>
<evidence type="ECO:0000313" key="8">
    <source>
        <dbReference type="EMBL" id="MCC3805916.1"/>
    </source>
</evidence>
<reference evidence="8" key="1">
    <citation type="submission" date="2020-09" db="EMBL/GenBank/DDBJ databases">
        <title>Genome sequence of Vibrio parahaemolyticus isolates.</title>
        <authorList>
            <person name="Hammerl J.A."/>
            <person name="Strauch E."/>
        </authorList>
    </citation>
    <scope>NUCLEOTIDE SEQUENCE</scope>
    <source>
        <strain evidence="8">17-VB00146</strain>
    </source>
</reference>